<protein>
    <recommendedName>
        <fullName evidence="3">Endonuclease/exonuclease/phosphatase domain-containing protein</fullName>
    </recommendedName>
</protein>
<organism evidence="1 2">
    <name type="scientific">Lactuca sativa</name>
    <name type="common">Garden lettuce</name>
    <dbReference type="NCBI Taxonomy" id="4236"/>
    <lineage>
        <taxon>Eukaryota</taxon>
        <taxon>Viridiplantae</taxon>
        <taxon>Streptophyta</taxon>
        <taxon>Embryophyta</taxon>
        <taxon>Tracheophyta</taxon>
        <taxon>Spermatophyta</taxon>
        <taxon>Magnoliopsida</taxon>
        <taxon>eudicotyledons</taxon>
        <taxon>Gunneridae</taxon>
        <taxon>Pentapetalae</taxon>
        <taxon>asterids</taxon>
        <taxon>campanulids</taxon>
        <taxon>Asterales</taxon>
        <taxon>Asteraceae</taxon>
        <taxon>Cichorioideae</taxon>
        <taxon>Cichorieae</taxon>
        <taxon>Lactucinae</taxon>
        <taxon>Lactuca</taxon>
    </lineage>
</organism>
<proteinExistence type="predicted"/>
<reference evidence="1 2" key="1">
    <citation type="journal article" date="2017" name="Nat. Commun.">
        <title>Genome assembly with in vitro proximity ligation data and whole-genome triplication in lettuce.</title>
        <authorList>
            <person name="Reyes-Chin-Wo S."/>
            <person name="Wang Z."/>
            <person name="Yang X."/>
            <person name="Kozik A."/>
            <person name="Arikit S."/>
            <person name="Song C."/>
            <person name="Xia L."/>
            <person name="Froenicke L."/>
            <person name="Lavelle D.O."/>
            <person name="Truco M.J."/>
            <person name="Xia R."/>
            <person name="Zhu S."/>
            <person name="Xu C."/>
            <person name="Xu H."/>
            <person name="Xu X."/>
            <person name="Cox K."/>
            <person name="Korf I."/>
            <person name="Meyers B.C."/>
            <person name="Michelmore R.W."/>
        </authorList>
    </citation>
    <scope>NUCLEOTIDE SEQUENCE [LARGE SCALE GENOMIC DNA]</scope>
    <source>
        <strain evidence="2">cv. Salinas</strain>
        <tissue evidence="1">Seedlings</tissue>
    </source>
</reference>
<evidence type="ECO:0000313" key="1">
    <source>
        <dbReference type="EMBL" id="KAJ0202089.1"/>
    </source>
</evidence>
<dbReference type="Proteomes" id="UP000235145">
    <property type="component" value="Unassembled WGS sequence"/>
</dbReference>
<comment type="caution">
    <text evidence="1">The sequence shown here is derived from an EMBL/GenBank/DDBJ whole genome shotgun (WGS) entry which is preliminary data.</text>
</comment>
<accession>A0A9R1X7X4</accession>
<keyword evidence="2" id="KW-1185">Reference proteome</keyword>
<dbReference type="Gene3D" id="3.60.10.10">
    <property type="entry name" value="Endonuclease/exonuclease/phosphatase"/>
    <property type="match status" value="1"/>
</dbReference>
<name>A0A9R1X7X4_LACSA</name>
<evidence type="ECO:0000313" key="2">
    <source>
        <dbReference type="Proteomes" id="UP000235145"/>
    </source>
</evidence>
<gene>
    <name evidence="1" type="ORF">LSAT_V11C600302560</name>
</gene>
<dbReference type="AlphaFoldDB" id="A0A9R1X7X4"/>
<evidence type="ECO:0008006" key="3">
    <source>
        <dbReference type="Google" id="ProtNLM"/>
    </source>
</evidence>
<dbReference type="EMBL" id="NBSK02000006">
    <property type="protein sequence ID" value="KAJ0202089.1"/>
    <property type="molecule type" value="Genomic_DNA"/>
</dbReference>
<sequence length="219" mass="24741">MVHTLLKGLEKIVASADIPMLVCGDFNFVPGSVPHALLTIGKVDPMHQDLAVDPLGILRPVTKLIHTLPLELQDKLDAVKMEQPQVRLNDAVTKECAVEMSDEFNITWLHRGDPILNRNLRKVAAQEVVDKVRRHNDLLVDRVYYPKFLSMVSAYYSILTITTEQELPPYRLCQYGPSRIITILPTVLEQPIFAQGPSIASKLLCNQLRTLRTHMQSQL</sequence>
<dbReference type="SUPFAM" id="SSF56219">
    <property type="entry name" value="DNase I-like"/>
    <property type="match status" value="1"/>
</dbReference>
<dbReference type="InterPro" id="IPR036691">
    <property type="entry name" value="Endo/exonu/phosph_ase_sf"/>
</dbReference>